<name>A0A291RPC7_9NOCA</name>
<dbReference type="AlphaFoldDB" id="A0A291RPC7"/>
<sequence length="83" mass="9468">MLAMDDIFRTEVDGIEATWRLHHPPRVGIIKVYNTSENLPIVAFGPDRCPDLAQARMRFPKLEKLWDAVRHDFWCSIMGGGTG</sequence>
<protein>
    <submittedName>
        <fullName evidence="1">Uncharacterized protein</fullName>
    </submittedName>
</protein>
<dbReference type="EMBL" id="CP023778">
    <property type="protein sequence ID" value="ATL69054.1"/>
    <property type="molecule type" value="Genomic_DNA"/>
</dbReference>
<dbReference type="Proteomes" id="UP000221961">
    <property type="component" value="Chromosome"/>
</dbReference>
<proteinExistence type="predicted"/>
<organism evidence="1 2">
    <name type="scientific">Nocardia terpenica</name>
    <dbReference type="NCBI Taxonomy" id="455432"/>
    <lineage>
        <taxon>Bacteria</taxon>
        <taxon>Bacillati</taxon>
        <taxon>Actinomycetota</taxon>
        <taxon>Actinomycetes</taxon>
        <taxon>Mycobacteriales</taxon>
        <taxon>Nocardiaceae</taxon>
        <taxon>Nocardia</taxon>
    </lineage>
</organism>
<evidence type="ECO:0000313" key="1">
    <source>
        <dbReference type="EMBL" id="ATL69054.1"/>
    </source>
</evidence>
<gene>
    <name evidence="1" type="ORF">CRH09_25640</name>
</gene>
<evidence type="ECO:0000313" key="2">
    <source>
        <dbReference type="Proteomes" id="UP000221961"/>
    </source>
</evidence>
<accession>A0A291RPC7</accession>
<reference evidence="1 2" key="1">
    <citation type="submission" date="2017-10" db="EMBL/GenBank/DDBJ databases">
        <title>Comparative genomics between pathogenic Norcardia.</title>
        <authorList>
            <person name="Zeng L."/>
        </authorList>
    </citation>
    <scope>NUCLEOTIDE SEQUENCE [LARGE SCALE GENOMIC DNA]</scope>
    <source>
        <strain evidence="1 2">NC_YFY_NT001</strain>
    </source>
</reference>
<dbReference type="KEGG" id="ntp:CRH09_25640"/>